<organism evidence="2 3">
    <name type="scientific">Streptosporangium fragile</name>
    <dbReference type="NCBI Taxonomy" id="46186"/>
    <lineage>
        <taxon>Bacteria</taxon>
        <taxon>Bacillati</taxon>
        <taxon>Actinomycetota</taxon>
        <taxon>Actinomycetes</taxon>
        <taxon>Streptosporangiales</taxon>
        <taxon>Streptosporangiaceae</taxon>
        <taxon>Streptosporangium</taxon>
    </lineage>
</organism>
<feature type="chain" id="PRO_5045822810" description="Serine/threonine protein kinase" evidence="1">
    <location>
        <begin position="26"/>
        <end position="204"/>
    </location>
</feature>
<dbReference type="EMBL" id="BAAAVI010000009">
    <property type="protein sequence ID" value="GAA2858549.1"/>
    <property type="molecule type" value="Genomic_DNA"/>
</dbReference>
<name>A0ABN3VTR2_9ACTN</name>
<gene>
    <name evidence="2" type="ORF">GCM10010517_17010</name>
</gene>
<keyword evidence="1" id="KW-0732">Signal</keyword>
<protein>
    <recommendedName>
        <fullName evidence="4">Serine/threonine protein kinase</fullName>
    </recommendedName>
</protein>
<evidence type="ECO:0008006" key="4">
    <source>
        <dbReference type="Google" id="ProtNLM"/>
    </source>
</evidence>
<feature type="signal peptide" evidence="1">
    <location>
        <begin position="1"/>
        <end position="25"/>
    </location>
</feature>
<sequence length="204" mass="21753">MKKRSSALAVLSAAAVLAAPAAASAASGAPAAGISAGPSASGTTTLSFRGMNLQIPSTWKVHRDGDQVVVATGACPEASYFINKKPCKGFWLFGPEAIKRGDESFGAYTGKKPFYPSTGVQYCPFNSKSEQHLGKATARGLRQVGPARKAKYTAWAGTCEDPTGNRRTATYTQREWFLPGSKILVVDLWNHKSLPDLLKRATWS</sequence>
<proteinExistence type="predicted"/>
<reference evidence="2 3" key="1">
    <citation type="journal article" date="2019" name="Int. J. Syst. Evol. Microbiol.">
        <title>The Global Catalogue of Microorganisms (GCM) 10K type strain sequencing project: providing services to taxonomists for standard genome sequencing and annotation.</title>
        <authorList>
            <consortium name="The Broad Institute Genomics Platform"/>
            <consortium name="The Broad Institute Genome Sequencing Center for Infectious Disease"/>
            <person name="Wu L."/>
            <person name="Ma J."/>
        </authorList>
    </citation>
    <scope>NUCLEOTIDE SEQUENCE [LARGE SCALE GENOMIC DNA]</scope>
    <source>
        <strain evidence="2 3">JCM 6242</strain>
    </source>
</reference>
<dbReference type="RefSeq" id="WP_344969481.1">
    <property type="nucleotide sequence ID" value="NZ_BAAAVI010000009.1"/>
</dbReference>
<dbReference type="Proteomes" id="UP001500831">
    <property type="component" value="Unassembled WGS sequence"/>
</dbReference>
<keyword evidence="3" id="KW-1185">Reference proteome</keyword>
<evidence type="ECO:0000256" key="1">
    <source>
        <dbReference type="SAM" id="SignalP"/>
    </source>
</evidence>
<evidence type="ECO:0000313" key="3">
    <source>
        <dbReference type="Proteomes" id="UP001500831"/>
    </source>
</evidence>
<evidence type="ECO:0000313" key="2">
    <source>
        <dbReference type="EMBL" id="GAA2858549.1"/>
    </source>
</evidence>
<accession>A0ABN3VTR2</accession>
<comment type="caution">
    <text evidence="2">The sequence shown here is derived from an EMBL/GenBank/DDBJ whole genome shotgun (WGS) entry which is preliminary data.</text>
</comment>